<sequence>PPTRYEPEEKQWLKDNFGGEFHLLPNYRLSIYDEDERDEGRDIVRGMMKYD</sequence>
<protein>
    <submittedName>
        <fullName evidence="1">Uncharacterized protein</fullName>
    </submittedName>
</protein>
<evidence type="ECO:0000313" key="1">
    <source>
        <dbReference type="EMBL" id="KAK4221689.1"/>
    </source>
</evidence>
<gene>
    <name evidence="1" type="ORF">QBC38DRAFT_338319</name>
</gene>
<comment type="caution">
    <text evidence="1">The sequence shown here is derived from an EMBL/GenBank/DDBJ whole genome shotgun (WGS) entry which is preliminary data.</text>
</comment>
<evidence type="ECO:0000313" key="2">
    <source>
        <dbReference type="Proteomes" id="UP001301958"/>
    </source>
</evidence>
<keyword evidence="2" id="KW-1185">Reference proteome</keyword>
<accession>A0AAN6YLX3</accession>
<dbReference type="AlphaFoldDB" id="A0AAN6YLX3"/>
<feature type="non-terminal residue" evidence="1">
    <location>
        <position position="1"/>
    </location>
</feature>
<dbReference type="Proteomes" id="UP001301958">
    <property type="component" value="Unassembled WGS sequence"/>
</dbReference>
<organism evidence="1 2">
    <name type="scientific">Podospora fimiseda</name>
    <dbReference type="NCBI Taxonomy" id="252190"/>
    <lineage>
        <taxon>Eukaryota</taxon>
        <taxon>Fungi</taxon>
        <taxon>Dikarya</taxon>
        <taxon>Ascomycota</taxon>
        <taxon>Pezizomycotina</taxon>
        <taxon>Sordariomycetes</taxon>
        <taxon>Sordariomycetidae</taxon>
        <taxon>Sordariales</taxon>
        <taxon>Podosporaceae</taxon>
        <taxon>Podospora</taxon>
    </lineage>
</organism>
<feature type="non-terminal residue" evidence="1">
    <location>
        <position position="51"/>
    </location>
</feature>
<reference evidence="1" key="1">
    <citation type="journal article" date="2023" name="Mol. Phylogenet. Evol.">
        <title>Genome-scale phylogeny and comparative genomics of the fungal order Sordariales.</title>
        <authorList>
            <person name="Hensen N."/>
            <person name="Bonometti L."/>
            <person name="Westerberg I."/>
            <person name="Brannstrom I.O."/>
            <person name="Guillou S."/>
            <person name="Cros-Aarteil S."/>
            <person name="Calhoun S."/>
            <person name="Haridas S."/>
            <person name="Kuo A."/>
            <person name="Mondo S."/>
            <person name="Pangilinan J."/>
            <person name="Riley R."/>
            <person name="LaButti K."/>
            <person name="Andreopoulos B."/>
            <person name="Lipzen A."/>
            <person name="Chen C."/>
            <person name="Yan M."/>
            <person name="Daum C."/>
            <person name="Ng V."/>
            <person name="Clum A."/>
            <person name="Steindorff A."/>
            <person name="Ohm R.A."/>
            <person name="Martin F."/>
            <person name="Silar P."/>
            <person name="Natvig D.O."/>
            <person name="Lalanne C."/>
            <person name="Gautier V."/>
            <person name="Ament-Velasquez S.L."/>
            <person name="Kruys A."/>
            <person name="Hutchinson M.I."/>
            <person name="Powell A.J."/>
            <person name="Barry K."/>
            <person name="Miller A.N."/>
            <person name="Grigoriev I.V."/>
            <person name="Debuchy R."/>
            <person name="Gladieux P."/>
            <person name="Hiltunen Thoren M."/>
            <person name="Johannesson H."/>
        </authorList>
    </citation>
    <scope>NUCLEOTIDE SEQUENCE</scope>
    <source>
        <strain evidence="1">CBS 990.96</strain>
    </source>
</reference>
<dbReference type="EMBL" id="MU865524">
    <property type="protein sequence ID" value="KAK4221689.1"/>
    <property type="molecule type" value="Genomic_DNA"/>
</dbReference>
<name>A0AAN6YLX3_9PEZI</name>
<reference evidence="1" key="2">
    <citation type="submission" date="2023-05" db="EMBL/GenBank/DDBJ databases">
        <authorList>
            <consortium name="Lawrence Berkeley National Laboratory"/>
            <person name="Steindorff A."/>
            <person name="Hensen N."/>
            <person name="Bonometti L."/>
            <person name="Westerberg I."/>
            <person name="Brannstrom I.O."/>
            <person name="Guillou S."/>
            <person name="Cros-Aarteil S."/>
            <person name="Calhoun S."/>
            <person name="Haridas S."/>
            <person name="Kuo A."/>
            <person name="Mondo S."/>
            <person name="Pangilinan J."/>
            <person name="Riley R."/>
            <person name="Labutti K."/>
            <person name="Andreopoulos B."/>
            <person name="Lipzen A."/>
            <person name="Chen C."/>
            <person name="Yanf M."/>
            <person name="Daum C."/>
            <person name="Ng V."/>
            <person name="Clum A."/>
            <person name="Ohm R."/>
            <person name="Martin F."/>
            <person name="Silar P."/>
            <person name="Natvig D."/>
            <person name="Lalanne C."/>
            <person name="Gautier V."/>
            <person name="Ament-Velasquez S.L."/>
            <person name="Kruys A."/>
            <person name="Hutchinson M.I."/>
            <person name="Powell A.J."/>
            <person name="Barry K."/>
            <person name="Miller A.N."/>
            <person name="Grigoriev I.V."/>
            <person name="Debuchy R."/>
            <person name="Gladieux P."/>
            <person name="Thoren M.H."/>
            <person name="Johannesson H."/>
        </authorList>
    </citation>
    <scope>NUCLEOTIDE SEQUENCE</scope>
    <source>
        <strain evidence="1">CBS 990.96</strain>
    </source>
</reference>
<proteinExistence type="predicted"/>